<dbReference type="OrthoDB" id="3361363at2759"/>
<feature type="compositionally biased region" description="Low complexity" evidence="1">
    <location>
        <begin position="105"/>
        <end position="129"/>
    </location>
</feature>
<gene>
    <name evidence="2" type="ORF">PLEOSDRAFT_1062531</name>
</gene>
<proteinExistence type="predicted"/>
<reference evidence="3" key="1">
    <citation type="journal article" date="2014" name="Proc. Natl. Acad. Sci. U.S.A.">
        <title>Extensive sampling of basidiomycete genomes demonstrates inadequacy of the white-rot/brown-rot paradigm for wood decay fungi.</title>
        <authorList>
            <person name="Riley R."/>
            <person name="Salamov A.A."/>
            <person name="Brown D.W."/>
            <person name="Nagy L.G."/>
            <person name="Floudas D."/>
            <person name="Held B.W."/>
            <person name="Levasseur A."/>
            <person name="Lombard V."/>
            <person name="Morin E."/>
            <person name="Otillar R."/>
            <person name="Lindquist E.A."/>
            <person name="Sun H."/>
            <person name="LaButti K.M."/>
            <person name="Schmutz J."/>
            <person name="Jabbour D."/>
            <person name="Luo H."/>
            <person name="Baker S.E."/>
            <person name="Pisabarro A.G."/>
            <person name="Walton J.D."/>
            <person name="Blanchette R.A."/>
            <person name="Henrissat B."/>
            <person name="Martin F."/>
            <person name="Cullen D."/>
            <person name="Hibbett D.S."/>
            <person name="Grigoriev I.V."/>
        </authorList>
    </citation>
    <scope>NUCLEOTIDE SEQUENCE [LARGE SCALE GENOMIC DNA]</scope>
    <source>
        <strain evidence="3">PC15</strain>
    </source>
</reference>
<dbReference type="InParanoid" id="A0A067NU24"/>
<evidence type="ECO:0000313" key="3">
    <source>
        <dbReference type="Proteomes" id="UP000027073"/>
    </source>
</evidence>
<dbReference type="STRING" id="1137138.A0A067NU24"/>
<evidence type="ECO:0000256" key="1">
    <source>
        <dbReference type="SAM" id="MobiDB-lite"/>
    </source>
</evidence>
<dbReference type="EMBL" id="KL198006">
    <property type="protein sequence ID" value="KDQ30510.1"/>
    <property type="molecule type" value="Genomic_DNA"/>
</dbReference>
<dbReference type="HOGENOM" id="CLU_069444_0_0_1"/>
<dbReference type="Proteomes" id="UP000027073">
    <property type="component" value="Unassembled WGS sequence"/>
</dbReference>
<dbReference type="InterPro" id="IPR036265">
    <property type="entry name" value="HIT-like_sf"/>
</dbReference>
<dbReference type="Gene3D" id="3.30.428.10">
    <property type="entry name" value="HIT-like"/>
    <property type="match status" value="1"/>
</dbReference>
<feature type="region of interest" description="Disordered" evidence="1">
    <location>
        <begin position="98"/>
        <end position="129"/>
    </location>
</feature>
<feature type="compositionally biased region" description="Polar residues" evidence="1">
    <location>
        <begin position="288"/>
        <end position="303"/>
    </location>
</feature>
<protein>
    <recommendedName>
        <fullName evidence="4">HIT domain-containing protein</fullName>
    </recommendedName>
</protein>
<dbReference type="AlphaFoldDB" id="A0A067NU24"/>
<evidence type="ECO:0000313" key="2">
    <source>
        <dbReference type="EMBL" id="KDQ30510.1"/>
    </source>
</evidence>
<accession>A0A067NU24</accession>
<name>A0A067NU24_PLEO1</name>
<feature type="region of interest" description="Disordered" evidence="1">
    <location>
        <begin position="277"/>
        <end position="303"/>
    </location>
</feature>
<sequence length="303" mass="32711">MAFAPRPGCPMCGIVTTALHAPSNSPRSPSFPVGSTQPEVLWRDDNFTAYREKANPVSSKGHIIIAFNLHVPSIYTLSSTDLPLLVNVRNLATRLLTSFLPPSSPTTNPRSSEQYPEASPPNASMPSPSAAAFLTPTSSYARRSHETLNSPAVPPQTPLHSHPDFHIGFITPPFKDTKIPVTDHLHAHAYIGPGDLMGWWRGVAYSSIAWYDIDDLIAEIRESVSNNRIKSGYENRGMAPIDMVPGAGARCGTADGTETSEPGLALPDAYLEEGESTPAPAIMRRPITPSTLEPQNRIPSLTV</sequence>
<evidence type="ECO:0008006" key="4">
    <source>
        <dbReference type="Google" id="ProtNLM"/>
    </source>
</evidence>
<dbReference type="VEuPathDB" id="FungiDB:PLEOSDRAFT_1062531"/>
<organism evidence="2 3">
    <name type="scientific">Pleurotus ostreatus (strain PC15)</name>
    <name type="common">Oyster mushroom</name>
    <dbReference type="NCBI Taxonomy" id="1137138"/>
    <lineage>
        <taxon>Eukaryota</taxon>
        <taxon>Fungi</taxon>
        <taxon>Dikarya</taxon>
        <taxon>Basidiomycota</taxon>
        <taxon>Agaricomycotina</taxon>
        <taxon>Agaricomycetes</taxon>
        <taxon>Agaricomycetidae</taxon>
        <taxon>Agaricales</taxon>
        <taxon>Pleurotineae</taxon>
        <taxon>Pleurotaceae</taxon>
        <taxon>Pleurotus</taxon>
    </lineage>
</organism>